<keyword evidence="3 7" id="KW-0349">Heme</keyword>
<dbReference type="AlphaFoldDB" id="A0AAE4CTV0"/>
<dbReference type="InterPro" id="IPR019795">
    <property type="entry name" value="Globin_bac-like_CS"/>
</dbReference>
<feature type="binding site" description="proximal binding residue" evidence="8">
    <location>
        <position position="69"/>
    </location>
    <ligand>
        <name>heme</name>
        <dbReference type="ChEBI" id="CHEBI:30413"/>
    </ligand>
    <ligandPart>
        <name>Fe</name>
        <dbReference type="ChEBI" id="CHEBI:18248"/>
    </ligandPart>
</feature>
<comment type="cofactor">
    <cofactor evidence="8">
        <name>heme</name>
        <dbReference type="ChEBI" id="CHEBI:30413"/>
    </cofactor>
    <text evidence="8">Binds 1 heme group per subunit.</text>
</comment>
<comment type="caution">
    <text evidence="10">The sequence shown here is derived from an EMBL/GenBank/DDBJ whole genome shotgun (WGS) entry which is preliminary data.</text>
</comment>
<keyword evidence="5 7" id="KW-0479">Metal-binding</keyword>
<dbReference type="GO" id="GO:0019825">
    <property type="term" value="F:oxygen binding"/>
    <property type="evidence" value="ECO:0007669"/>
    <property type="project" value="InterPro"/>
</dbReference>
<reference evidence="10 11" key="1">
    <citation type="submission" date="2023-07" db="EMBL/GenBank/DDBJ databases">
        <title>Sequencing the genomes of 1000 actinobacteria strains.</title>
        <authorList>
            <person name="Klenk H.-P."/>
        </authorList>
    </citation>
    <scope>NUCLEOTIDE SEQUENCE [LARGE SCALE GENOMIC DNA]</scope>
    <source>
        <strain evidence="10 11">DSM 44711</strain>
    </source>
</reference>
<dbReference type="Pfam" id="PF01152">
    <property type="entry name" value="Bac_globin"/>
    <property type="match status" value="1"/>
</dbReference>
<evidence type="ECO:0000256" key="1">
    <source>
        <dbReference type="ARBA" id="ARBA00009660"/>
    </source>
</evidence>
<keyword evidence="2 7" id="KW-0813">Transport</keyword>
<dbReference type="InterPro" id="IPR001486">
    <property type="entry name" value="Hemoglobin_trunc"/>
</dbReference>
<dbReference type="PROSITE" id="PS01213">
    <property type="entry name" value="GLOBIN_FAM_2"/>
    <property type="match status" value="1"/>
</dbReference>
<organism evidence="10 11">
    <name type="scientific">Catenuloplanes niger</name>
    <dbReference type="NCBI Taxonomy" id="587534"/>
    <lineage>
        <taxon>Bacteria</taxon>
        <taxon>Bacillati</taxon>
        <taxon>Actinomycetota</taxon>
        <taxon>Actinomycetes</taxon>
        <taxon>Micromonosporales</taxon>
        <taxon>Micromonosporaceae</taxon>
        <taxon>Catenuloplanes</taxon>
    </lineage>
</organism>
<dbReference type="GO" id="GO:0020037">
    <property type="term" value="F:heme binding"/>
    <property type="evidence" value="ECO:0007669"/>
    <property type="project" value="InterPro"/>
</dbReference>
<dbReference type="GO" id="GO:0046872">
    <property type="term" value="F:metal ion binding"/>
    <property type="evidence" value="ECO:0007669"/>
    <property type="project" value="UniProtKB-UniRule"/>
</dbReference>
<dbReference type="InterPro" id="IPR012292">
    <property type="entry name" value="Globin/Proto"/>
</dbReference>
<evidence type="ECO:0000256" key="9">
    <source>
        <dbReference type="PIRSR" id="PIRSR601486-1"/>
    </source>
</evidence>
<dbReference type="SUPFAM" id="SSF46458">
    <property type="entry name" value="Globin-like"/>
    <property type="match status" value="1"/>
</dbReference>
<evidence type="ECO:0000256" key="7">
    <source>
        <dbReference type="PIRNR" id="PIRNR002030"/>
    </source>
</evidence>
<evidence type="ECO:0000313" key="11">
    <source>
        <dbReference type="Proteomes" id="UP001183629"/>
    </source>
</evidence>
<dbReference type="GO" id="GO:0005344">
    <property type="term" value="F:oxygen carrier activity"/>
    <property type="evidence" value="ECO:0007669"/>
    <property type="project" value="UniProtKB-UniRule"/>
</dbReference>
<evidence type="ECO:0000256" key="8">
    <source>
        <dbReference type="PIRSR" id="PIRSR002030-1"/>
    </source>
</evidence>
<evidence type="ECO:0000313" key="10">
    <source>
        <dbReference type="EMBL" id="MDR7321089.1"/>
    </source>
</evidence>
<dbReference type="Proteomes" id="UP001183629">
    <property type="component" value="Unassembled WGS sequence"/>
</dbReference>
<dbReference type="InterPro" id="IPR016339">
    <property type="entry name" value="Hemoglobin_trunc_I"/>
</dbReference>
<dbReference type="EMBL" id="JAVDYC010000001">
    <property type="protein sequence ID" value="MDR7321089.1"/>
    <property type="molecule type" value="Genomic_DNA"/>
</dbReference>
<accession>A0AAE4CTV0</accession>
<keyword evidence="6 7" id="KW-0408">Iron</keyword>
<comment type="similarity">
    <text evidence="1 7">Belongs to the truncated hemoglobin family. Group I subfamily.</text>
</comment>
<evidence type="ECO:0000256" key="3">
    <source>
        <dbReference type="ARBA" id="ARBA00022617"/>
    </source>
</evidence>
<evidence type="ECO:0000256" key="6">
    <source>
        <dbReference type="ARBA" id="ARBA00023004"/>
    </source>
</evidence>
<dbReference type="InterPro" id="IPR009050">
    <property type="entry name" value="Globin-like_sf"/>
</dbReference>
<name>A0AAE4CTV0_9ACTN</name>
<feature type="binding site" description="distal binding residue" evidence="9">
    <location>
        <position position="45"/>
    </location>
    <ligand>
        <name>heme</name>
        <dbReference type="ChEBI" id="CHEBI:30413"/>
    </ligand>
    <ligandPart>
        <name>Fe</name>
        <dbReference type="ChEBI" id="CHEBI:18248"/>
    </ligandPart>
</feature>
<evidence type="ECO:0000256" key="4">
    <source>
        <dbReference type="ARBA" id="ARBA00022621"/>
    </source>
</evidence>
<dbReference type="RefSeq" id="WP_310409864.1">
    <property type="nucleotide sequence ID" value="NZ_JAVDYC010000001.1"/>
</dbReference>
<evidence type="ECO:0000256" key="2">
    <source>
        <dbReference type="ARBA" id="ARBA00022448"/>
    </source>
</evidence>
<keyword evidence="11" id="KW-1185">Reference proteome</keyword>
<proteinExistence type="inferred from homology"/>
<dbReference type="Gene3D" id="1.10.490.10">
    <property type="entry name" value="Globins"/>
    <property type="match status" value="1"/>
</dbReference>
<dbReference type="PIRSF" id="PIRSF002030">
    <property type="entry name" value="Globin_Protozoa/Cyanobacteria"/>
    <property type="match status" value="1"/>
</dbReference>
<keyword evidence="4 7" id="KW-0561">Oxygen transport</keyword>
<gene>
    <name evidence="10" type="ORF">J2S44_001339</name>
</gene>
<sequence>MTLYESIGGEAAVRAAVDEFYRRVLNDPDLAGYFAGVDVARLKAHQRAFLAVAVGGPAAYPGRSMSDAHAGLGITDADFDAVVAHLAGTLTGLGVPAHETAQIEAALAPLRADIVEDRMSTG</sequence>
<dbReference type="CDD" id="cd00454">
    <property type="entry name" value="TrHb1_N"/>
    <property type="match status" value="1"/>
</dbReference>
<feature type="binding site" description="distal binding residue" evidence="9">
    <location>
        <position position="69"/>
    </location>
    <ligand>
        <name>heme</name>
        <dbReference type="ChEBI" id="CHEBI:30413"/>
    </ligand>
    <ligandPart>
        <name>Fe</name>
        <dbReference type="ChEBI" id="CHEBI:18248"/>
    </ligandPart>
</feature>
<evidence type="ECO:0000256" key="5">
    <source>
        <dbReference type="ARBA" id="ARBA00022723"/>
    </source>
</evidence>
<protein>
    <recommendedName>
        <fullName evidence="7">Group 1 truncated hemoglobin</fullName>
    </recommendedName>
</protein>